<keyword evidence="5" id="KW-0949">S-adenosyl-L-methionine</keyword>
<dbReference type="PROSITE" id="PS00840">
    <property type="entry name" value="SUMT_2"/>
    <property type="match status" value="1"/>
</dbReference>
<evidence type="ECO:0000256" key="9">
    <source>
        <dbReference type="SAM" id="MobiDB-lite"/>
    </source>
</evidence>
<keyword evidence="4 8" id="KW-0808">Transferase</keyword>
<dbReference type="EC" id="2.1.1.107" evidence="2"/>
<evidence type="ECO:0000259" key="10">
    <source>
        <dbReference type="Pfam" id="PF00590"/>
    </source>
</evidence>
<evidence type="ECO:0000313" key="11">
    <source>
        <dbReference type="EMBL" id="NMH16772.1"/>
    </source>
</evidence>
<gene>
    <name evidence="11" type="primary">cobA</name>
    <name evidence="11" type="ORF">GV368_06590</name>
</gene>
<reference evidence="11 12" key="1">
    <citation type="journal article" date="2020" name="Curr. Microbiol.">
        <title>Tepidiphilus baoligensis sp. nov., a Novel Bacterium of the Family Hydrogenophilaceae Isolated from an Oil Reservoir.</title>
        <authorList>
            <person name="Zhang X."/>
            <person name="Wang G."/>
            <person name="Ma X."/>
            <person name="Yu J."/>
            <person name="You J."/>
            <person name="Xue Y."/>
            <person name="Ma Y."/>
        </authorList>
    </citation>
    <scope>NUCLEOTIDE SEQUENCE [LARGE SCALE GENOMIC DNA]</scope>
    <source>
        <strain evidence="11 12">B18-69</strain>
    </source>
</reference>
<sequence length="268" mass="28071">MDGPNRGTNRNQEQTAKDETMDRQPIVQKVYLVGAGPGDPELLTVRALRLLQAADVLVYDNLVSPAILDCVRPEAQRVFVGKRAGRHTLPQEEINALLVELGQAGGVVVRLKGGDPYIFGRGGEEAEALAAAGIPFAVVPGITAACGMAASQGIPLTHRDHAQSCLFVTGHLKDGALLLDWEALARPRQTVVFYMGVSTLPTICRELVAHGLPADTPAAVVRNATLPDAERLVGTLASLPALAAAAELAPPALLVVGEVAALAERLAP</sequence>
<feature type="region of interest" description="Disordered" evidence="9">
    <location>
        <begin position="1"/>
        <end position="21"/>
    </location>
</feature>
<evidence type="ECO:0000313" key="12">
    <source>
        <dbReference type="Proteomes" id="UP000669605"/>
    </source>
</evidence>
<dbReference type="Gene3D" id="3.40.1010.10">
    <property type="entry name" value="Cobalt-precorrin-4 Transmethylase, Domain 1"/>
    <property type="match status" value="1"/>
</dbReference>
<dbReference type="PANTHER" id="PTHR45790">
    <property type="entry name" value="SIROHEME SYNTHASE-RELATED"/>
    <property type="match status" value="1"/>
</dbReference>
<dbReference type="GO" id="GO:0032259">
    <property type="term" value="P:methylation"/>
    <property type="evidence" value="ECO:0007669"/>
    <property type="project" value="UniProtKB-KW"/>
</dbReference>
<evidence type="ECO:0000256" key="4">
    <source>
        <dbReference type="ARBA" id="ARBA00022679"/>
    </source>
</evidence>
<dbReference type="SUPFAM" id="SSF53790">
    <property type="entry name" value="Tetrapyrrole methylase"/>
    <property type="match status" value="1"/>
</dbReference>
<dbReference type="InterPro" id="IPR014776">
    <property type="entry name" value="4pyrrole_Mease_sub2"/>
</dbReference>
<dbReference type="PROSITE" id="PS00839">
    <property type="entry name" value="SUMT_1"/>
    <property type="match status" value="1"/>
</dbReference>
<dbReference type="PANTHER" id="PTHR45790:SF1">
    <property type="entry name" value="SIROHEME SYNTHASE"/>
    <property type="match status" value="1"/>
</dbReference>
<dbReference type="InterPro" id="IPR050161">
    <property type="entry name" value="Siro_Cobalamin_biosynth"/>
</dbReference>
<name>A0ABX1QLK7_9PROT</name>
<dbReference type="NCBIfam" id="TIGR01469">
    <property type="entry name" value="cobA_cysG_Cterm"/>
    <property type="match status" value="1"/>
</dbReference>
<feature type="domain" description="Tetrapyrrole methylase" evidence="10">
    <location>
        <begin position="29"/>
        <end position="239"/>
    </location>
</feature>
<proteinExistence type="inferred from homology"/>
<dbReference type="Pfam" id="PF00590">
    <property type="entry name" value="TP_methylase"/>
    <property type="match status" value="1"/>
</dbReference>
<dbReference type="InterPro" id="IPR006366">
    <property type="entry name" value="CobA/CysG_C"/>
</dbReference>
<evidence type="ECO:0000256" key="3">
    <source>
        <dbReference type="ARBA" id="ARBA00022603"/>
    </source>
</evidence>
<dbReference type="CDD" id="cd11642">
    <property type="entry name" value="SUMT"/>
    <property type="match status" value="1"/>
</dbReference>
<dbReference type="InterPro" id="IPR003043">
    <property type="entry name" value="Uropor_MeTrfase_CS"/>
</dbReference>
<evidence type="ECO:0000256" key="7">
    <source>
        <dbReference type="ARBA" id="ARBA00025705"/>
    </source>
</evidence>
<evidence type="ECO:0000256" key="5">
    <source>
        <dbReference type="ARBA" id="ARBA00022691"/>
    </source>
</evidence>
<dbReference type="Gene3D" id="3.30.950.10">
    <property type="entry name" value="Methyltransferase, Cobalt-precorrin-4 Transmethylase, Domain 2"/>
    <property type="match status" value="1"/>
</dbReference>
<keyword evidence="6" id="KW-0627">Porphyrin biosynthesis</keyword>
<dbReference type="InterPro" id="IPR014777">
    <property type="entry name" value="4pyrrole_Mease_sub1"/>
</dbReference>
<keyword evidence="3 8" id="KW-0489">Methyltransferase</keyword>
<protein>
    <recommendedName>
        <fullName evidence="2">uroporphyrinogen-III C-methyltransferase</fullName>
        <ecNumber evidence="2">2.1.1.107</ecNumber>
    </recommendedName>
</protein>
<dbReference type="EMBL" id="JAAAUB010000008">
    <property type="protein sequence ID" value="NMH16772.1"/>
    <property type="molecule type" value="Genomic_DNA"/>
</dbReference>
<evidence type="ECO:0000256" key="2">
    <source>
        <dbReference type="ARBA" id="ARBA00012162"/>
    </source>
</evidence>
<dbReference type="InterPro" id="IPR035996">
    <property type="entry name" value="4pyrrol_Methylase_sf"/>
</dbReference>
<evidence type="ECO:0000256" key="8">
    <source>
        <dbReference type="RuleBase" id="RU003960"/>
    </source>
</evidence>
<organism evidence="11 12">
    <name type="scientific">Tepidiphilus baoligensis</name>
    <dbReference type="NCBI Taxonomy" id="2698687"/>
    <lineage>
        <taxon>Bacteria</taxon>
        <taxon>Pseudomonadati</taxon>
        <taxon>Pseudomonadota</taxon>
        <taxon>Hydrogenophilia</taxon>
        <taxon>Hydrogenophilales</taxon>
        <taxon>Hydrogenophilaceae</taxon>
        <taxon>Tepidiphilus</taxon>
    </lineage>
</organism>
<comment type="caution">
    <text evidence="11">The sequence shown here is derived from an EMBL/GenBank/DDBJ whole genome shotgun (WGS) entry which is preliminary data.</text>
</comment>
<keyword evidence="12" id="KW-1185">Reference proteome</keyword>
<accession>A0ABX1QLK7</accession>
<feature type="compositionally biased region" description="Polar residues" evidence="9">
    <location>
        <begin position="1"/>
        <end position="14"/>
    </location>
</feature>
<evidence type="ECO:0000256" key="1">
    <source>
        <dbReference type="ARBA" id="ARBA00005879"/>
    </source>
</evidence>
<dbReference type="GO" id="GO:0004851">
    <property type="term" value="F:uroporphyrin-III C-methyltransferase activity"/>
    <property type="evidence" value="ECO:0007669"/>
    <property type="project" value="UniProtKB-EC"/>
</dbReference>
<dbReference type="InterPro" id="IPR000878">
    <property type="entry name" value="4pyrrol_Mease"/>
</dbReference>
<comment type="similarity">
    <text evidence="1 8">Belongs to the precorrin methyltransferase family.</text>
</comment>
<comment type="pathway">
    <text evidence="7">Porphyrin-containing compound metabolism; siroheme biosynthesis; precorrin-2 from uroporphyrinogen III: step 1/1.</text>
</comment>
<dbReference type="NCBIfam" id="NF004790">
    <property type="entry name" value="PRK06136.1"/>
    <property type="match status" value="1"/>
</dbReference>
<dbReference type="Proteomes" id="UP000669605">
    <property type="component" value="Unassembled WGS sequence"/>
</dbReference>
<evidence type="ECO:0000256" key="6">
    <source>
        <dbReference type="ARBA" id="ARBA00023244"/>
    </source>
</evidence>